<keyword evidence="3" id="KW-1185">Reference proteome</keyword>
<evidence type="ECO:0000256" key="1">
    <source>
        <dbReference type="SAM" id="MobiDB-lite"/>
    </source>
</evidence>
<sequence length="89" mass="10333">MALKFHWEPNEFCFKIFIKKRAGEAATDCGCCSSSPEVKASNHEEKGRGRGSLGLDEDLPWKILRLNTLEKQRMKRNCWLKKKCVFSRN</sequence>
<gene>
    <name evidence="2" type="ORF">CEXT_609711</name>
</gene>
<dbReference type="Proteomes" id="UP001054945">
    <property type="component" value="Unassembled WGS sequence"/>
</dbReference>
<reference evidence="2 3" key="1">
    <citation type="submission" date="2021-06" db="EMBL/GenBank/DDBJ databases">
        <title>Caerostris extrusa draft genome.</title>
        <authorList>
            <person name="Kono N."/>
            <person name="Arakawa K."/>
        </authorList>
    </citation>
    <scope>NUCLEOTIDE SEQUENCE [LARGE SCALE GENOMIC DNA]</scope>
</reference>
<comment type="caution">
    <text evidence="2">The sequence shown here is derived from an EMBL/GenBank/DDBJ whole genome shotgun (WGS) entry which is preliminary data.</text>
</comment>
<accession>A0AAV4PRN6</accession>
<evidence type="ECO:0000313" key="2">
    <source>
        <dbReference type="EMBL" id="GIX98489.1"/>
    </source>
</evidence>
<proteinExistence type="predicted"/>
<feature type="region of interest" description="Disordered" evidence="1">
    <location>
        <begin position="34"/>
        <end position="54"/>
    </location>
</feature>
<protein>
    <submittedName>
        <fullName evidence="2">Uncharacterized protein</fullName>
    </submittedName>
</protein>
<dbReference type="AlphaFoldDB" id="A0AAV4PRN6"/>
<organism evidence="2 3">
    <name type="scientific">Caerostris extrusa</name>
    <name type="common">Bark spider</name>
    <name type="synonym">Caerostris bankana</name>
    <dbReference type="NCBI Taxonomy" id="172846"/>
    <lineage>
        <taxon>Eukaryota</taxon>
        <taxon>Metazoa</taxon>
        <taxon>Ecdysozoa</taxon>
        <taxon>Arthropoda</taxon>
        <taxon>Chelicerata</taxon>
        <taxon>Arachnida</taxon>
        <taxon>Araneae</taxon>
        <taxon>Araneomorphae</taxon>
        <taxon>Entelegynae</taxon>
        <taxon>Araneoidea</taxon>
        <taxon>Araneidae</taxon>
        <taxon>Caerostris</taxon>
    </lineage>
</organism>
<evidence type="ECO:0000313" key="3">
    <source>
        <dbReference type="Proteomes" id="UP001054945"/>
    </source>
</evidence>
<dbReference type="EMBL" id="BPLR01004918">
    <property type="protein sequence ID" value="GIX98489.1"/>
    <property type="molecule type" value="Genomic_DNA"/>
</dbReference>
<name>A0AAV4PRN6_CAEEX</name>